<dbReference type="CDD" id="cd07112">
    <property type="entry name" value="ALDH_GABALDH-PuuC"/>
    <property type="match status" value="1"/>
</dbReference>
<dbReference type="Gene3D" id="3.40.309.10">
    <property type="entry name" value="Aldehyde Dehydrogenase, Chain A, domain 2"/>
    <property type="match status" value="1"/>
</dbReference>
<evidence type="ECO:0000259" key="4">
    <source>
        <dbReference type="Pfam" id="PF00171"/>
    </source>
</evidence>
<dbReference type="RefSeq" id="WP_344958180.1">
    <property type="nucleotide sequence ID" value="NZ_BAABCX010000003.1"/>
</dbReference>
<name>A0ABP6VZ44_9GAMM</name>
<protein>
    <submittedName>
        <fullName evidence="5">Aldehyde dehydrogenase</fullName>
    </submittedName>
</protein>
<dbReference type="Proteomes" id="UP001500795">
    <property type="component" value="Unassembled WGS sequence"/>
</dbReference>
<organism evidence="5 6">
    <name type="scientific">Zobellella aerophila</name>
    <dbReference type="NCBI Taxonomy" id="870480"/>
    <lineage>
        <taxon>Bacteria</taxon>
        <taxon>Pseudomonadati</taxon>
        <taxon>Pseudomonadota</taxon>
        <taxon>Gammaproteobacteria</taxon>
        <taxon>Aeromonadales</taxon>
        <taxon>Aeromonadaceae</taxon>
        <taxon>Zobellella</taxon>
    </lineage>
</organism>
<dbReference type="PROSITE" id="PS00070">
    <property type="entry name" value="ALDEHYDE_DEHYDR_CYS"/>
    <property type="match status" value="1"/>
</dbReference>
<dbReference type="InterPro" id="IPR016162">
    <property type="entry name" value="Ald_DH_N"/>
</dbReference>
<dbReference type="Gene3D" id="3.40.605.10">
    <property type="entry name" value="Aldehyde Dehydrogenase, Chain A, domain 1"/>
    <property type="match status" value="1"/>
</dbReference>
<dbReference type="InterPro" id="IPR029510">
    <property type="entry name" value="Ald_DH_CS_GLU"/>
</dbReference>
<comment type="caution">
    <text evidence="5">The sequence shown here is derived from an EMBL/GenBank/DDBJ whole genome shotgun (WGS) entry which is preliminary data.</text>
</comment>
<accession>A0ABP6VZ44</accession>
<dbReference type="PANTHER" id="PTHR11699">
    <property type="entry name" value="ALDEHYDE DEHYDROGENASE-RELATED"/>
    <property type="match status" value="1"/>
</dbReference>
<gene>
    <name evidence="5" type="ORF">GCM10022394_23370</name>
</gene>
<sequence length="494" mass="53323">MSVQVESVFARAKRGELRADAIIVGYIPGDQTLDTRDPYDGSVIGRVEACTEEQVTLAVAAARTSFERGEWRTLAPAERKRRMQAWVALLEQHKEELAALDCVDGGKPIGECLNTDIPETINTLAWYAEAVDKVFGKVAPTGDDTLGLVVNEPIGVVAAVLPWNFPAQMFAWKVGPALVTGNSVIVKPAEQTSLSAWRMIQLAHQAGIPEGALQLVTGLGEQTGMPLGLHPDVDMVSFTGSTEVGRLFLQYSAQSNLKEVVLECGGKSPQLVFDDVEDLDAIVDDVLAAAFWNMGENCSCGSRLLVQRGIKEALLDKLCSRLSGWTLGDPKEAATMVGPMVEPVHFNKVKDMVEQAREQGARLRYGGNTPALGAGLFIEPTIFDGVSPAMTLFRDEVFGPVLAVTEFSSEEEAVSLANQTQYGLAASLYTSHMGRAHRVSRALKAGTVSINCFSEGDITTPFGGYGQSGFGGRDNGLEAMEQYLQKKTIWYNQA</sequence>
<feature type="domain" description="Aldehyde dehydrogenase" evidence="4">
    <location>
        <begin position="30"/>
        <end position="489"/>
    </location>
</feature>
<dbReference type="InterPro" id="IPR016161">
    <property type="entry name" value="Ald_DH/histidinol_DH"/>
</dbReference>
<comment type="similarity">
    <text evidence="3">Belongs to the aldehyde dehydrogenase family.</text>
</comment>
<dbReference type="EMBL" id="BAABCX010000003">
    <property type="protein sequence ID" value="GAA3542754.1"/>
    <property type="molecule type" value="Genomic_DNA"/>
</dbReference>
<evidence type="ECO:0000313" key="5">
    <source>
        <dbReference type="EMBL" id="GAA3542754.1"/>
    </source>
</evidence>
<proteinExistence type="inferred from homology"/>
<reference evidence="6" key="1">
    <citation type="journal article" date="2019" name="Int. J. Syst. Evol. Microbiol.">
        <title>The Global Catalogue of Microorganisms (GCM) 10K type strain sequencing project: providing services to taxonomists for standard genome sequencing and annotation.</title>
        <authorList>
            <consortium name="The Broad Institute Genomics Platform"/>
            <consortium name="The Broad Institute Genome Sequencing Center for Infectious Disease"/>
            <person name="Wu L."/>
            <person name="Ma J."/>
        </authorList>
    </citation>
    <scope>NUCLEOTIDE SEQUENCE [LARGE SCALE GENOMIC DNA]</scope>
    <source>
        <strain evidence="6">JCM 17110</strain>
    </source>
</reference>
<dbReference type="PROSITE" id="PS00687">
    <property type="entry name" value="ALDEHYDE_DEHYDR_GLU"/>
    <property type="match status" value="1"/>
</dbReference>
<dbReference type="InterPro" id="IPR016163">
    <property type="entry name" value="Ald_DH_C"/>
</dbReference>
<evidence type="ECO:0000313" key="6">
    <source>
        <dbReference type="Proteomes" id="UP001500795"/>
    </source>
</evidence>
<dbReference type="InterPro" id="IPR016160">
    <property type="entry name" value="Ald_DH_CS_CYS"/>
</dbReference>
<dbReference type="Pfam" id="PF00171">
    <property type="entry name" value="Aldedh"/>
    <property type="match status" value="1"/>
</dbReference>
<evidence type="ECO:0000256" key="2">
    <source>
        <dbReference type="PROSITE-ProRule" id="PRU10007"/>
    </source>
</evidence>
<keyword evidence="1 3" id="KW-0560">Oxidoreductase</keyword>
<evidence type="ECO:0000256" key="3">
    <source>
        <dbReference type="RuleBase" id="RU003345"/>
    </source>
</evidence>
<dbReference type="SUPFAM" id="SSF53720">
    <property type="entry name" value="ALDH-like"/>
    <property type="match status" value="1"/>
</dbReference>
<evidence type="ECO:0000256" key="1">
    <source>
        <dbReference type="ARBA" id="ARBA00023002"/>
    </source>
</evidence>
<feature type="active site" evidence="2">
    <location>
        <position position="263"/>
    </location>
</feature>
<dbReference type="InterPro" id="IPR015590">
    <property type="entry name" value="Aldehyde_DH_dom"/>
</dbReference>
<keyword evidence="6" id="KW-1185">Reference proteome</keyword>